<sequence length="124" mass="14447">MNIGYLVLILIILSLSTMGLAFKYAKDLKKDFYKEDDGIQKGRNEIKAELNKTKKKTIKVKSYQVIICGYFGGFLGLLCSYFAFRIIRQEDSFHYYIYLINIIISTIISIVVIILLFYFKVITF</sequence>
<keyword evidence="1" id="KW-1133">Transmembrane helix</keyword>
<dbReference type="AlphaFoldDB" id="A0A9D9DLU9"/>
<feature type="transmembrane region" description="Helical" evidence="1">
    <location>
        <begin position="62"/>
        <end position="84"/>
    </location>
</feature>
<feature type="transmembrane region" description="Helical" evidence="1">
    <location>
        <begin position="6"/>
        <end position="25"/>
    </location>
</feature>
<organism evidence="2 3">
    <name type="scientific">Candidatus Onthovivens merdipullorum</name>
    <dbReference type="NCBI Taxonomy" id="2840889"/>
    <lineage>
        <taxon>Bacteria</taxon>
        <taxon>Bacillati</taxon>
        <taxon>Bacillota</taxon>
        <taxon>Bacilli</taxon>
        <taxon>Bacillales</taxon>
        <taxon>Candidatus Onthovivens</taxon>
    </lineage>
</organism>
<keyword evidence="1" id="KW-0812">Transmembrane</keyword>
<dbReference type="Proteomes" id="UP000823613">
    <property type="component" value="Unassembled WGS sequence"/>
</dbReference>
<name>A0A9D9DLU9_9BACL</name>
<keyword evidence="1" id="KW-0472">Membrane</keyword>
<gene>
    <name evidence="2" type="ORF">IAC58_02550</name>
</gene>
<reference evidence="2" key="1">
    <citation type="submission" date="2020-10" db="EMBL/GenBank/DDBJ databases">
        <authorList>
            <person name="Gilroy R."/>
        </authorList>
    </citation>
    <scope>NUCLEOTIDE SEQUENCE</scope>
    <source>
        <strain evidence="2">11159</strain>
    </source>
</reference>
<proteinExistence type="predicted"/>
<evidence type="ECO:0000313" key="2">
    <source>
        <dbReference type="EMBL" id="MBO8427424.1"/>
    </source>
</evidence>
<reference evidence="2" key="2">
    <citation type="journal article" date="2021" name="PeerJ">
        <title>Extensive microbial diversity within the chicken gut microbiome revealed by metagenomics and culture.</title>
        <authorList>
            <person name="Gilroy R."/>
            <person name="Ravi A."/>
            <person name="Getino M."/>
            <person name="Pursley I."/>
            <person name="Horton D.L."/>
            <person name="Alikhan N.F."/>
            <person name="Baker D."/>
            <person name="Gharbi K."/>
            <person name="Hall N."/>
            <person name="Watson M."/>
            <person name="Adriaenssens E.M."/>
            <person name="Foster-Nyarko E."/>
            <person name="Jarju S."/>
            <person name="Secka A."/>
            <person name="Antonio M."/>
            <person name="Oren A."/>
            <person name="Chaudhuri R.R."/>
            <person name="La Ragione R."/>
            <person name="Hildebrand F."/>
            <person name="Pallen M.J."/>
        </authorList>
    </citation>
    <scope>NUCLEOTIDE SEQUENCE</scope>
    <source>
        <strain evidence="2">11159</strain>
    </source>
</reference>
<accession>A0A9D9DLU9</accession>
<evidence type="ECO:0000313" key="3">
    <source>
        <dbReference type="Proteomes" id="UP000823613"/>
    </source>
</evidence>
<dbReference type="EMBL" id="JADIMY010000054">
    <property type="protein sequence ID" value="MBO8427424.1"/>
    <property type="molecule type" value="Genomic_DNA"/>
</dbReference>
<evidence type="ECO:0000256" key="1">
    <source>
        <dbReference type="SAM" id="Phobius"/>
    </source>
</evidence>
<protein>
    <submittedName>
        <fullName evidence="2">Uncharacterized protein</fullName>
    </submittedName>
</protein>
<feature type="transmembrane region" description="Helical" evidence="1">
    <location>
        <begin position="96"/>
        <end position="119"/>
    </location>
</feature>
<comment type="caution">
    <text evidence="2">The sequence shown here is derived from an EMBL/GenBank/DDBJ whole genome shotgun (WGS) entry which is preliminary data.</text>
</comment>